<evidence type="ECO:0000256" key="4">
    <source>
        <dbReference type="ARBA" id="ARBA00022741"/>
    </source>
</evidence>
<evidence type="ECO:0000256" key="6">
    <source>
        <dbReference type="ARBA" id="ARBA00022840"/>
    </source>
</evidence>
<feature type="domain" description="Protein kinase" evidence="9">
    <location>
        <begin position="52"/>
        <end position="338"/>
    </location>
</feature>
<dbReference type="InterPro" id="IPR017441">
    <property type="entry name" value="Protein_kinase_ATP_BS"/>
</dbReference>
<gene>
    <name evidence="10" type="ORF">ABVK25_008775</name>
</gene>
<comment type="caution">
    <text evidence="10">The sequence shown here is derived from an EMBL/GenBank/DDBJ whole genome shotgun (WGS) entry which is preliminary data.</text>
</comment>
<evidence type="ECO:0000256" key="1">
    <source>
        <dbReference type="ARBA" id="ARBA00010886"/>
    </source>
</evidence>
<dbReference type="SUPFAM" id="SSF56112">
    <property type="entry name" value="Protein kinase-like (PK-like)"/>
    <property type="match status" value="1"/>
</dbReference>
<keyword evidence="3" id="KW-0808">Transferase</keyword>
<evidence type="ECO:0000313" key="11">
    <source>
        <dbReference type="Proteomes" id="UP001590951"/>
    </source>
</evidence>
<dbReference type="Gene3D" id="1.10.510.10">
    <property type="entry name" value="Transferase(Phosphotransferase) domain 1"/>
    <property type="match status" value="1"/>
</dbReference>
<comment type="similarity">
    <text evidence="1">Belongs to the protein kinase superfamily. NEK Ser/Thr protein kinase family. NIMA subfamily.</text>
</comment>
<evidence type="ECO:0000256" key="5">
    <source>
        <dbReference type="ARBA" id="ARBA00022777"/>
    </source>
</evidence>
<dbReference type="EMBL" id="JBHFEH010000041">
    <property type="protein sequence ID" value="KAL2050877.1"/>
    <property type="molecule type" value="Genomic_DNA"/>
</dbReference>
<dbReference type="Proteomes" id="UP001590951">
    <property type="component" value="Unassembled WGS sequence"/>
</dbReference>
<organism evidence="10 11">
    <name type="scientific">Lepraria finkii</name>
    <dbReference type="NCBI Taxonomy" id="1340010"/>
    <lineage>
        <taxon>Eukaryota</taxon>
        <taxon>Fungi</taxon>
        <taxon>Dikarya</taxon>
        <taxon>Ascomycota</taxon>
        <taxon>Pezizomycotina</taxon>
        <taxon>Lecanoromycetes</taxon>
        <taxon>OSLEUM clade</taxon>
        <taxon>Lecanoromycetidae</taxon>
        <taxon>Lecanorales</taxon>
        <taxon>Lecanorineae</taxon>
        <taxon>Stereocaulaceae</taxon>
        <taxon>Lepraria</taxon>
    </lineage>
</organism>
<keyword evidence="11" id="KW-1185">Reference proteome</keyword>
<proteinExistence type="inferred from homology"/>
<dbReference type="EC" id="2.7.11.1" evidence="2"/>
<dbReference type="InterPro" id="IPR011009">
    <property type="entry name" value="Kinase-like_dom_sf"/>
</dbReference>
<evidence type="ECO:0000256" key="7">
    <source>
        <dbReference type="PROSITE-ProRule" id="PRU10141"/>
    </source>
</evidence>
<keyword evidence="4 7" id="KW-0547">Nucleotide-binding</keyword>
<evidence type="ECO:0000313" key="10">
    <source>
        <dbReference type="EMBL" id="KAL2050877.1"/>
    </source>
</evidence>
<evidence type="ECO:0000259" key="9">
    <source>
        <dbReference type="PROSITE" id="PS50011"/>
    </source>
</evidence>
<feature type="binding site" evidence="7">
    <location>
        <position position="81"/>
    </location>
    <ligand>
        <name>ATP</name>
        <dbReference type="ChEBI" id="CHEBI:30616"/>
    </ligand>
</feature>
<dbReference type="InterPro" id="IPR000719">
    <property type="entry name" value="Prot_kinase_dom"/>
</dbReference>
<dbReference type="InterPro" id="IPR008271">
    <property type="entry name" value="Ser/Thr_kinase_AS"/>
</dbReference>
<keyword evidence="8" id="KW-0723">Serine/threonine-protein kinase</keyword>
<keyword evidence="6 7" id="KW-0067">ATP-binding</keyword>
<sequence>MYIDSSSGSTLMDVSRVDDGGIYSTPQTYLTSDFYTGVKDLKRSRFGEVDKFEKLEHVGAGSNGSCVLLKRRSDQALRVCKTTKRISNYKGEYEEEPLEVTILLDILQPHDRISRLHEAIIQPRTVQLYFDYYAEGDLSHLIKSYKKNWEVIPEAFMWHAYLQLTEALAYLHTGFNRNSGCLGPQDWTAVIHGDIKPANIFLSPPDPNAMNPLCREYPSLVLGDFGLADLKAKPSVGTLKYQPPEIPSSSVKADVWAVGAVMHCMTFFNAPVSDPPQSWPKTLDNLMTWYAKPEARDPQPLCDIYSDELHDVVFEAFTPDPRGRIDSLSLFGKVLEVFKTKILPYPELVIVPLLPKDYEGKIFDENGCTMNTGDFIKLKVLEAEMAEAMVLAGGAETESGYFTAPEDVDSGSSGYYTAPEDQTPRFVLPDEAPKFAVPIDWSETDLMYE</sequence>
<protein>
    <recommendedName>
        <fullName evidence="2">non-specific serine/threonine protein kinase</fullName>
        <ecNumber evidence="2">2.7.11.1</ecNumber>
    </recommendedName>
</protein>
<reference evidence="10 11" key="1">
    <citation type="submission" date="2024-09" db="EMBL/GenBank/DDBJ databases">
        <title>Rethinking Asexuality: The Enigmatic Case of Functional Sexual Genes in Lepraria (Stereocaulaceae).</title>
        <authorList>
            <person name="Doellman M."/>
            <person name="Sun Y."/>
            <person name="Barcenas-Pena A."/>
            <person name="Lumbsch H.T."/>
            <person name="Grewe F."/>
        </authorList>
    </citation>
    <scope>NUCLEOTIDE SEQUENCE [LARGE SCALE GENOMIC DNA]</scope>
    <source>
        <strain evidence="10 11">Grewe 0041</strain>
    </source>
</reference>
<evidence type="ECO:0000256" key="3">
    <source>
        <dbReference type="ARBA" id="ARBA00022679"/>
    </source>
</evidence>
<dbReference type="PANTHER" id="PTHR43671:SF13">
    <property type="entry name" value="SERINE_THREONINE-PROTEIN KINASE NEK2"/>
    <property type="match status" value="1"/>
</dbReference>
<accession>A0ABR4AYZ5</accession>
<evidence type="ECO:0000256" key="2">
    <source>
        <dbReference type="ARBA" id="ARBA00012513"/>
    </source>
</evidence>
<name>A0ABR4AYZ5_9LECA</name>
<dbReference type="PROSITE" id="PS50011">
    <property type="entry name" value="PROTEIN_KINASE_DOM"/>
    <property type="match status" value="1"/>
</dbReference>
<dbReference type="Gene3D" id="3.30.200.20">
    <property type="entry name" value="Phosphorylase Kinase, domain 1"/>
    <property type="match status" value="1"/>
</dbReference>
<dbReference type="PROSITE" id="PS00108">
    <property type="entry name" value="PROTEIN_KINASE_ST"/>
    <property type="match status" value="1"/>
</dbReference>
<dbReference type="InterPro" id="IPR050660">
    <property type="entry name" value="NEK_Ser/Thr_kinase"/>
</dbReference>
<evidence type="ECO:0000256" key="8">
    <source>
        <dbReference type="RuleBase" id="RU000304"/>
    </source>
</evidence>
<dbReference type="Pfam" id="PF00069">
    <property type="entry name" value="Pkinase"/>
    <property type="match status" value="1"/>
</dbReference>
<keyword evidence="5" id="KW-0418">Kinase</keyword>
<dbReference type="PANTHER" id="PTHR43671">
    <property type="entry name" value="SERINE/THREONINE-PROTEIN KINASE NEK"/>
    <property type="match status" value="1"/>
</dbReference>
<dbReference type="SMART" id="SM00220">
    <property type="entry name" value="S_TKc"/>
    <property type="match status" value="1"/>
</dbReference>
<dbReference type="PROSITE" id="PS00107">
    <property type="entry name" value="PROTEIN_KINASE_ATP"/>
    <property type="match status" value="1"/>
</dbReference>